<dbReference type="InterPro" id="IPR035965">
    <property type="entry name" value="PAS-like_dom_sf"/>
</dbReference>
<evidence type="ECO:0000259" key="19">
    <source>
        <dbReference type="PROSITE" id="PS50109"/>
    </source>
</evidence>
<dbReference type="InterPro" id="IPR003661">
    <property type="entry name" value="HisK_dim/P_dom"/>
</dbReference>
<dbReference type="CDD" id="cd00130">
    <property type="entry name" value="PAS"/>
    <property type="match status" value="1"/>
</dbReference>
<dbReference type="InterPro" id="IPR036097">
    <property type="entry name" value="HisK_dim/P_sf"/>
</dbReference>
<keyword evidence="9" id="KW-0808">Transferase</keyword>
<evidence type="ECO:0000256" key="7">
    <source>
        <dbReference type="ARBA" id="ARBA00022553"/>
    </source>
</evidence>
<dbReference type="InterPro" id="IPR004358">
    <property type="entry name" value="Sig_transdc_His_kin-like_C"/>
</dbReference>
<dbReference type="Pfam" id="PF02518">
    <property type="entry name" value="HATPase_c"/>
    <property type="match status" value="1"/>
</dbReference>
<dbReference type="InterPro" id="IPR003594">
    <property type="entry name" value="HATPase_dom"/>
</dbReference>
<name>A0A5J6LIX8_9GAMM</name>
<dbReference type="InterPro" id="IPR036890">
    <property type="entry name" value="HATPase_C_sf"/>
</dbReference>
<gene>
    <name evidence="20" type="primary">phoR</name>
    <name evidence="20" type="ORF">F5I99_18255</name>
</gene>
<evidence type="ECO:0000256" key="9">
    <source>
        <dbReference type="ARBA" id="ARBA00022679"/>
    </source>
</evidence>
<feature type="transmembrane region" description="Helical" evidence="18">
    <location>
        <begin position="31"/>
        <end position="48"/>
    </location>
</feature>
<evidence type="ECO:0000256" key="11">
    <source>
        <dbReference type="ARBA" id="ARBA00022741"/>
    </source>
</evidence>
<protein>
    <recommendedName>
        <fullName evidence="4">Phosphate regulon sensor protein PhoR</fullName>
        <ecNumber evidence="3">2.7.13.3</ecNumber>
    </recommendedName>
</protein>
<evidence type="ECO:0000256" key="18">
    <source>
        <dbReference type="SAM" id="Phobius"/>
    </source>
</evidence>
<dbReference type="InterPro" id="IPR021766">
    <property type="entry name" value="PhoR_N"/>
</dbReference>
<organism evidence="20 21">
    <name type="scientific">Nitrincola iocasae</name>
    <dbReference type="NCBI Taxonomy" id="2614693"/>
    <lineage>
        <taxon>Bacteria</taxon>
        <taxon>Pseudomonadati</taxon>
        <taxon>Pseudomonadota</taxon>
        <taxon>Gammaproteobacteria</taxon>
        <taxon>Oceanospirillales</taxon>
        <taxon>Oceanospirillaceae</taxon>
        <taxon>Nitrincola</taxon>
    </lineage>
</organism>
<dbReference type="Proteomes" id="UP000325606">
    <property type="component" value="Chromosome"/>
</dbReference>
<evidence type="ECO:0000256" key="13">
    <source>
        <dbReference type="ARBA" id="ARBA00022840"/>
    </source>
</evidence>
<dbReference type="GO" id="GO:0006817">
    <property type="term" value="P:phosphate ion transport"/>
    <property type="evidence" value="ECO:0007669"/>
    <property type="project" value="UniProtKB-KW"/>
</dbReference>
<dbReference type="SMART" id="SM00387">
    <property type="entry name" value="HATPase_c"/>
    <property type="match status" value="1"/>
</dbReference>
<dbReference type="InterPro" id="IPR005467">
    <property type="entry name" value="His_kinase_dom"/>
</dbReference>
<dbReference type="SUPFAM" id="SSF55874">
    <property type="entry name" value="ATPase domain of HSP90 chaperone/DNA topoisomerase II/histidine kinase"/>
    <property type="match status" value="1"/>
</dbReference>
<keyword evidence="15" id="KW-0902">Two-component regulatory system</keyword>
<dbReference type="InterPro" id="IPR000014">
    <property type="entry name" value="PAS"/>
</dbReference>
<evidence type="ECO:0000256" key="16">
    <source>
        <dbReference type="ARBA" id="ARBA00023136"/>
    </source>
</evidence>
<keyword evidence="13" id="KW-0067">ATP-binding</keyword>
<dbReference type="NCBIfam" id="TIGR02966">
    <property type="entry name" value="phoR_proteo"/>
    <property type="match status" value="1"/>
</dbReference>
<dbReference type="InterPro" id="IPR014310">
    <property type="entry name" value="Sig_transdc_His_kinase_PhoR"/>
</dbReference>
<evidence type="ECO:0000313" key="21">
    <source>
        <dbReference type="Proteomes" id="UP000325606"/>
    </source>
</evidence>
<dbReference type="PRINTS" id="PR00344">
    <property type="entry name" value="BCTRLSENSOR"/>
</dbReference>
<dbReference type="SMART" id="SM00388">
    <property type="entry name" value="HisKA"/>
    <property type="match status" value="1"/>
</dbReference>
<dbReference type="AlphaFoldDB" id="A0A5J6LIX8"/>
<evidence type="ECO:0000256" key="6">
    <source>
        <dbReference type="ARBA" id="ARBA00022475"/>
    </source>
</evidence>
<accession>A0A5J6LIX8</accession>
<keyword evidence="11" id="KW-0547">Nucleotide-binding</keyword>
<evidence type="ECO:0000256" key="17">
    <source>
        <dbReference type="ARBA" id="ARBA00025207"/>
    </source>
</evidence>
<dbReference type="Gene3D" id="3.30.565.10">
    <property type="entry name" value="Histidine kinase-like ATPase, C-terminal domain"/>
    <property type="match status" value="1"/>
</dbReference>
<keyword evidence="8" id="KW-0592">Phosphate transport</keyword>
<dbReference type="Gene3D" id="3.30.450.20">
    <property type="entry name" value="PAS domain"/>
    <property type="match status" value="1"/>
</dbReference>
<dbReference type="GO" id="GO:0005886">
    <property type="term" value="C:plasma membrane"/>
    <property type="evidence" value="ECO:0007669"/>
    <property type="project" value="UniProtKB-SubCell"/>
</dbReference>
<keyword evidence="16 18" id="KW-0472">Membrane</keyword>
<dbReference type="PANTHER" id="PTHR45453:SF1">
    <property type="entry name" value="PHOSPHATE REGULON SENSOR PROTEIN PHOR"/>
    <property type="match status" value="1"/>
</dbReference>
<dbReference type="EMBL" id="CP044222">
    <property type="protein sequence ID" value="QEW08276.1"/>
    <property type="molecule type" value="Genomic_DNA"/>
</dbReference>
<dbReference type="GO" id="GO:0000155">
    <property type="term" value="F:phosphorelay sensor kinase activity"/>
    <property type="evidence" value="ECO:0007669"/>
    <property type="project" value="InterPro"/>
</dbReference>
<dbReference type="SUPFAM" id="SSF55785">
    <property type="entry name" value="PYP-like sensor domain (PAS domain)"/>
    <property type="match status" value="1"/>
</dbReference>
<reference evidence="20 21" key="1">
    <citation type="submission" date="2019-09" db="EMBL/GenBank/DDBJ databases">
        <title>Nitrincola iocasae sp. nov., a bacterium isolated from the sediment collected at a cold seep field in South China Sea.</title>
        <authorList>
            <person name="Zhang H."/>
            <person name="Wang H."/>
            <person name="Li C."/>
        </authorList>
    </citation>
    <scope>NUCLEOTIDE SEQUENCE [LARGE SCALE GENOMIC DNA]</scope>
    <source>
        <strain evidence="20 21">KXZD1103</strain>
    </source>
</reference>
<dbReference type="PROSITE" id="PS50109">
    <property type="entry name" value="HIS_KIN"/>
    <property type="match status" value="1"/>
</dbReference>
<evidence type="ECO:0000256" key="4">
    <source>
        <dbReference type="ARBA" id="ARBA00019665"/>
    </source>
</evidence>
<evidence type="ECO:0000313" key="20">
    <source>
        <dbReference type="EMBL" id="QEW08276.1"/>
    </source>
</evidence>
<evidence type="ECO:0000256" key="3">
    <source>
        <dbReference type="ARBA" id="ARBA00012438"/>
    </source>
</evidence>
<evidence type="ECO:0000256" key="8">
    <source>
        <dbReference type="ARBA" id="ARBA00022592"/>
    </source>
</evidence>
<dbReference type="Pfam" id="PF11808">
    <property type="entry name" value="PhoR"/>
    <property type="match status" value="1"/>
</dbReference>
<keyword evidence="12 20" id="KW-0418">Kinase</keyword>
<keyword evidence="7" id="KW-0597">Phosphoprotein</keyword>
<dbReference type="Gene3D" id="1.10.287.130">
    <property type="match status" value="1"/>
</dbReference>
<evidence type="ECO:0000256" key="2">
    <source>
        <dbReference type="ARBA" id="ARBA00004236"/>
    </source>
</evidence>
<comment type="catalytic activity">
    <reaction evidence="1">
        <text>ATP + protein L-histidine = ADP + protein N-phospho-L-histidine.</text>
        <dbReference type="EC" id="2.7.13.3"/>
    </reaction>
</comment>
<evidence type="ECO:0000256" key="1">
    <source>
        <dbReference type="ARBA" id="ARBA00000085"/>
    </source>
</evidence>
<dbReference type="NCBIfam" id="NF008235">
    <property type="entry name" value="PRK11006.1"/>
    <property type="match status" value="1"/>
</dbReference>
<dbReference type="CDD" id="cd00082">
    <property type="entry name" value="HisKA"/>
    <property type="match status" value="1"/>
</dbReference>
<dbReference type="SUPFAM" id="SSF47384">
    <property type="entry name" value="Homodimeric domain of signal transducing histidine kinase"/>
    <property type="match status" value="1"/>
</dbReference>
<feature type="transmembrane region" description="Helical" evidence="18">
    <location>
        <begin position="7"/>
        <end position="25"/>
    </location>
</feature>
<evidence type="ECO:0000256" key="10">
    <source>
        <dbReference type="ARBA" id="ARBA00022692"/>
    </source>
</evidence>
<keyword evidence="21" id="KW-1185">Reference proteome</keyword>
<feature type="domain" description="Histidine kinase" evidence="19">
    <location>
        <begin position="209"/>
        <end position="424"/>
    </location>
</feature>
<proteinExistence type="predicted"/>
<dbReference type="PANTHER" id="PTHR45453">
    <property type="entry name" value="PHOSPHATE REGULON SENSOR PROTEIN PHOR"/>
    <property type="match status" value="1"/>
</dbReference>
<evidence type="ECO:0000256" key="5">
    <source>
        <dbReference type="ARBA" id="ARBA00022448"/>
    </source>
</evidence>
<keyword evidence="14 18" id="KW-1133">Transmembrane helix</keyword>
<dbReference type="GO" id="GO:0004721">
    <property type="term" value="F:phosphoprotein phosphatase activity"/>
    <property type="evidence" value="ECO:0007669"/>
    <property type="project" value="InterPro"/>
</dbReference>
<dbReference type="RefSeq" id="WP_151058535.1">
    <property type="nucleotide sequence ID" value="NZ_CP044222.1"/>
</dbReference>
<keyword evidence="10 18" id="KW-0812">Transmembrane</keyword>
<comment type="function">
    <text evidence="17">Member of the two-component regulatory system PhoR/PhoB involved in the phosphate regulon genes expression. PhoR may function as a membrane-associated protein kinase that phosphorylates PhoB in response to environmental signals.</text>
</comment>
<dbReference type="GO" id="GO:0016036">
    <property type="term" value="P:cellular response to phosphate starvation"/>
    <property type="evidence" value="ECO:0007669"/>
    <property type="project" value="TreeGrafter"/>
</dbReference>
<keyword evidence="5" id="KW-0813">Transport</keyword>
<evidence type="ECO:0000256" key="15">
    <source>
        <dbReference type="ARBA" id="ARBA00023012"/>
    </source>
</evidence>
<keyword evidence="6" id="KW-1003">Cell membrane</keyword>
<dbReference type="InterPro" id="IPR050351">
    <property type="entry name" value="BphY/WalK/GraS-like"/>
</dbReference>
<sequence length="438" mass="50305">MKSPFGIIYTLLLILLFAAVTGLLLGHFFPVLTLVLLVWSFYQAWLFTRSLRWIMNKDITEPPDLPGSWGDLLYNIYRKQKSSRDREQKLSAFIHRYQQSSAALEDCVVIIDTRDRLEWWNTAAERLLGLQPRVDKGKPILNLLRDPRFIRYYKKRNYHEPLELNSPLNDQITLQYHITLFGQGDRLLVARDISRLKKLEQTRQSFVSNASHELRTPLTVIRGYLETFLDQPLPSPILRGMKQMEQQTQRMEGLVRDMLMLSRLESTEHLTEDMPVDIQLMLKDIKRDALVLSGDKQHRISIEADPNYDLLGQDNELHSAFSNLVFNAIRYTPANSEIRIVWHTDAQGGYLSVYDNGPGIEAFHIPRLTERFYRVDESRASESGGTGLGLSIVKYVMVRHGGQLKIHSTLGKGSCFSCHFPADMLTTLEKLAAATDNA</sequence>
<dbReference type="Pfam" id="PF00512">
    <property type="entry name" value="HisKA"/>
    <property type="match status" value="1"/>
</dbReference>
<comment type="subcellular location">
    <subcellularLocation>
        <location evidence="2">Cell membrane</location>
    </subcellularLocation>
</comment>
<dbReference type="FunFam" id="3.30.565.10:FF:000006">
    <property type="entry name" value="Sensor histidine kinase WalK"/>
    <property type="match status" value="1"/>
</dbReference>
<evidence type="ECO:0000256" key="12">
    <source>
        <dbReference type="ARBA" id="ARBA00022777"/>
    </source>
</evidence>
<dbReference type="EC" id="2.7.13.3" evidence="3"/>
<dbReference type="FunFam" id="1.10.287.130:FF:000001">
    <property type="entry name" value="Two-component sensor histidine kinase"/>
    <property type="match status" value="1"/>
</dbReference>
<evidence type="ECO:0000256" key="14">
    <source>
        <dbReference type="ARBA" id="ARBA00022989"/>
    </source>
</evidence>
<dbReference type="GO" id="GO:0005524">
    <property type="term" value="F:ATP binding"/>
    <property type="evidence" value="ECO:0007669"/>
    <property type="project" value="UniProtKB-KW"/>
</dbReference>
<dbReference type="KEGG" id="nik:F5I99_18255"/>